<reference evidence="1" key="1">
    <citation type="journal article" date="2014" name="Front. Microbiol.">
        <title>High frequency of phylogenetically diverse reductive dehalogenase-homologous genes in deep subseafloor sedimentary metagenomes.</title>
        <authorList>
            <person name="Kawai M."/>
            <person name="Futagami T."/>
            <person name="Toyoda A."/>
            <person name="Takaki Y."/>
            <person name="Nishi S."/>
            <person name="Hori S."/>
            <person name="Arai W."/>
            <person name="Tsubouchi T."/>
            <person name="Morono Y."/>
            <person name="Uchiyama I."/>
            <person name="Ito T."/>
            <person name="Fujiyama A."/>
            <person name="Inagaki F."/>
            <person name="Takami H."/>
        </authorList>
    </citation>
    <scope>NUCLEOTIDE SEQUENCE</scope>
    <source>
        <strain evidence="1">Expedition CK06-06</strain>
    </source>
</reference>
<sequence>LALAIQQYIDEMAGTFYGLPSPANIAEEIAAARGNQDCLTDRLDNAMDPDGEVILPPGTATLEELGTLGAQNYMLNDTLLINPGGENLAPYPWQEDIAVTWLISYNPEQTLGSANVTTGGSTTQIYVELIEAADIATAFLALGNAPGFGFGAFLTATLVAQVRPFIDDGDSILYGPYHQGGGTREWIKVPTVKPITAASQYLRAGFEIVGGGNIDFDLPMVNLTAAPPSNWRPTPYREVIVPFNTAGTALDNFVGINTPTYIFMAPGTGVCEMLA</sequence>
<gene>
    <name evidence="1" type="ORF">S01H1_30771</name>
</gene>
<feature type="non-terminal residue" evidence="1">
    <location>
        <position position="1"/>
    </location>
</feature>
<proteinExistence type="predicted"/>
<dbReference type="AlphaFoldDB" id="X0TE38"/>
<organism evidence="1">
    <name type="scientific">marine sediment metagenome</name>
    <dbReference type="NCBI Taxonomy" id="412755"/>
    <lineage>
        <taxon>unclassified sequences</taxon>
        <taxon>metagenomes</taxon>
        <taxon>ecological metagenomes</taxon>
    </lineage>
</organism>
<dbReference type="EMBL" id="BARS01018957">
    <property type="protein sequence ID" value="GAF86442.1"/>
    <property type="molecule type" value="Genomic_DNA"/>
</dbReference>
<accession>X0TE38</accession>
<name>X0TE38_9ZZZZ</name>
<feature type="non-terminal residue" evidence="1">
    <location>
        <position position="275"/>
    </location>
</feature>
<comment type="caution">
    <text evidence="1">The sequence shown here is derived from an EMBL/GenBank/DDBJ whole genome shotgun (WGS) entry which is preliminary data.</text>
</comment>
<evidence type="ECO:0000313" key="1">
    <source>
        <dbReference type="EMBL" id="GAF86442.1"/>
    </source>
</evidence>
<protein>
    <submittedName>
        <fullName evidence="1">Uncharacterized protein</fullName>
    </submittedName>
</protein>